<feature type="transmembrane region" description="Helical" evidence="1">
    <location>
        <begin position="84"/>
        <end position="106"/>
    </location>
</feature>
<proteinExistence type="predicted"/>
<gene>
    <name evidence="2" type="ORF">LCGC14_1600170</name>
</gene>
<evidence type="ECO:0000313" key="2">
    <source>
        <dbReference type="EMBL" id="KKM24923.1"/>
    </source>
</evidence>
<sequence length="107" mass="11945">METSKDFLDTLHDNLNTVKDNLEGETLDGVKAPMLESLKSLSILAEVEDNEELRSLMSEGEHLFRELELIEKEEKIWSEAEKAVTALLIVFPIAFIVVAIIVGVMAS</sequence>
<comment type="caution">
    <text evidence="2">The sequence shown here is derived from an EMBL/GenBank/DDBJ whole genome shotgun (WGS) entry which is preliminary data.</text>
</comment>
<evidence type="ECO:0000256" key="1">
    <source>
        <dbReference type="SAM" id="Phobius"/>
    </source>
</evidence>
<name>A0A0F9KS12_9ZZZZ</name>
<protein>
    <submittedName>
        <fullName evidence="2">Uncharacterized protein</fullName>
    </submittedName>
</protein>
<accession>A0A0F9KS12</accession>
<keyword evidence="1" id="KW-0472">Membrane</keyword>
<dbReference type="EMBL" id="LAZR01012824">
    <property type="protein sequence ID" value="KKM24923.1"/>
    <property type="molecule type" value="Genomic_DNA"/>
</dbReference>
<reference evidence="2" key="1">
    <citation type="journal article" date="2015" name="Nature">
        <title>Complex archaea that bridge the gap between prokaryotes and eukaryotes.</title>
        <authorList>
            <person name="Spang A."/>
            <person name="Saw J.H."/>
            <person name="Jorgensen S.L."/>
            <person name="Zaremba-Niedzwiedzka K."/>
            <person name="Martijn J."/>
            <person name="Lind A.E."/>
            <person name="van Eijk R."/>
            <person name="Schleper C."/>
            <person name="Guy L."/>
            <person name="Ettema T.J."/>
        </authorList>
    </citation>
    <scope>NUCLEOTIDE SEQUENCE</scope>
</reference>
<keyword evidence="1" id="KW-1133">Transmembrane helix</keyword>
<keyword evidence="1" id="KW-0812">Transmembrane</keyword>
<organism evidence="2">
    <name type="scientific">marine sediment metagenome</name>
    <dbReference type="NCBI Taxonomy" id="412755"/>
    <lineage>
        <taxon>unclassified sequences</taxon>
        <taxon>metagenomes</taxon>
        <taxon>ecological metagenomes</taxon>
    </lineage>
</organism>
<dbReference type="AlphaFoldDB" id="A0A0F9KS12"/>